<dbReference type="SUPFAM" id="SSF50475">
    <property type="entry name" value="FMN-binding split barrel"/>
    <property type="match status" value="1"/>
</dbReference>
<dbReference type="RefSeq" id="WP_343931467.1">
    <property type="nucleotide sequence ID" value="NZ_BAAABU010000001.1"/>
</dbReference>
<dbReference type="InterPro" id="IPR012349">
    <property type="entry name" value="Split_barrel_FMN-bd"/>
</dbReference>
<dbReference type="Gene3D" id="2.30.110.10">
    <property type="entry name" value="Electron Transport, Fmn-binding Protein, Chain A"/>
    <property type="match status" value="1"/>
</dbReference>
<name>A0ABP3CIP9_9PSEU</name>
<dbReference type="EMBL" id="BAAABU010000001">
    <property type="protein sequence ID" value="GAA0206933.1"/>
    <property type="molecule type" value="Genomic_DNA"/>
</dbReference>
<evidence type="ECO:0000256" key="1">
    <source>
        <dbReference type="ARBA" id="ARBA00023002"/>
    </source>
</evidence>
<dbReference type="InterPro" id="IPR011576">
    <property type="entry name" value="Pyridox_Oxase_N"/>
</dbReference>
<dbReference type="Proteomes" id="UP001500416">
    <property type="component" value="Unassembled WGS sequence"/>
</dbReference>
<dbReference type="InterPro" id="IPR052019">
    <property type="entry name" value="F420H2_bilvrd_red/Heme_oxyg"/>
</dbReference>
<reference evidence="4" key="1">
    <citation type="journal article" date="2019" name="Int. J. Syst. Evol. Microbiol.">
        <title>The Global Catalogue of Microorganisms (GCM) 10K type strain sequencing project: providing services to taxonomists for standard genome sequencing and annotation.</title>
        <authorList>
            <consortium name="The Broad Institute Genomics Platform"/>
            <consortium name="The Broad Institute Genome Sequencing Center for Infectious Disease"/>
            <person name="Wu L."/>
            <person name="Ma J."/>
        </authorList>
    </citation>
    <scope>NUCLEOTIDE SEQUENCE [LARGE SCALE GENOMIC DNA]</scope>
    <source>
        <strain evidence="4">JCM 3380</strain>
    </source>
</reference>
<protein>
    <recommendedName>
        <fullName evidence="2">Pyridoxamine 5'-phosphate oxidase N-terminal domain-containing protein</fullName>
    </recommendedName>
</protein>
<accession>A0ABP3CIP9</accession>
<comment type="caution">
    <text evidence="3">The sequence shown here is derived from an EMBL/GenBank/DDBJ whole genome shotgun (WGS) entry which is preliminary data.</text>
</comment>
<dbReference type="PANTHER" id="PTHR35176:SF6">
    <property type="entry name" value="HEME OXYGENASE HI_0854-RELATED"/>
    <property type="match status" value="1"/>
</dbReference>
<evidence type="ECO:0000259" key="2">
    <source>
        <dbReference type="Pfam" id="PF01243"/>
    </source>
</evidence>
<evidence type="ECO:0000313" key="4">
    <source>
        <dbReference type="Proteomes" id="UP001500416"/>
    </source>
</evidence>
<proteinExistence type="predicted"/>
<evidence type="ECO:0000313" key="3">
    <source>
        <dbReference type="EMBL" id="GAA0206933.1"/>
    </source>
</evidence>
<keyword evidence="1" id="KW-0560">Oxidoreductase</keyword>
<dbReference type="PANTHER" id="PTHR35176">
    <property type="entry name" value="HEME OXYGENASE HI_0854-RELATED"/>
    <property type="match status" value="1"/>
</dbReference>
<dbReference type="InterPro" id="IPR019966">
    <property type="entry name" value="F420-dep_enz_PPOX_Rv3369"/>
</dbReference>
<dbReference type="NCBIfam" id="TIGR03667">
    <property type="entry name" value="Rv3369"/>
    <property type="match status" value="1"/>
</dbReference>
<dbReference type="Pfam" id="PF01243">
    <property type="entry name" value="PNPOx_N"/>
    <property type="match status" value="1"/>
</dbReference>
<organism evidence="3 4">
    <name type="scientific">Saccharothrix mutabilis subsp. mutabilis</name>
    <dbReference type="NCBI Taxonomy" id="66855"/>
    <lineage>
        <taxon>Bacteria</taxon>
        <taxon>Bacillati</taxon>
        <taxon>Actinomycetota</taxon>
        <taxon>Actinomycetes</taxon>
        <taxon>Pseudonocardiales</taxon>
        <taxon>Pseudonocardiaceae</taxon>
        <taxon>Saccharothrix</taxon>
    </lineage>
</organism>
<keyword evidence="4" id="KW-1185">Reference proteome</keyword>
<gene>
    <name evidence="3" type="ORF">GCM10010492_00410</name>
</gene>
<feature type="domain" description="Pyridoxamine 5'-phosphate oxidase N-terminal" evidence="2">
    <location>
        <begin position="18"/>
        <end position="95"/>
    </location>
</feature>
<sequence length="141" mass="16036">MSLLPDPSTELGARVARDLAERMIGWITSVDRAGTPQPAPVWFLWHEDRVLFYSRPSAKRLDRIKANPRASFHLNDEGLAHELTLFTGTLAQADDVPPALDHPEFREKYDELATQSFGSTKRFSDLYSVPFLFTPEKARLH</sequence>